<gene>
    <name evidence="2" type="ORF">GQ43DRAFT_199569</name>
</gene>
<protein>
    <submittedName>
        <fullName evidence="2">Uncharacterized protein</fullName>
    </submittedName>
</protein>
<evidence type="ECO:0000256" key="1">
    <source>
        <dbReference type="SAM" id="Phobius"/>
    </source>
</evidence>
<keyword evidence="1" id="KW-0472">Membrane</keyword>
<dbReference type="Proteomes" id="UP000799536">
    <property type="component" value="Unassembled WGS sequence"/>
</dbReference>
<feature type="transmembrane region" description="Helical" evidence="1">
    <location>
        <begin position="19"/>
        <end position="40"/>
    </location>
</feature>
<keyword evidence="1" id="KW-0812">Transmembrane</keyword>
<evidence type="ECO:0000313" key="2">
    <source>
        <dbReference type="EMBL" id="KAF2197608.1"/>
    </source>
</evidence>
<keyword evidence="3" id="KW-1185">Reference proteome</keyword>
<dbReference type="EMBL" id="ML994217">
    <property type="protein sequence ID" value="KAF2197608.1"/>
    <property type="molecule type" value="Genomic_DNA"/>
</dbReference>
<comment type="caution">
    <text evidence="2">The sequence shown here is derived from an EMBL/GenBank/DDBJ whole genome shotgun (WGS) entry which is preliminary data.</text>
</comment>
<reference evidence="2" key="1">
    <citation type="journal article" date="2020" name="Stud. Mycol.">
        <title>101 Dothideomycetes genomes: a test case for predicting lifestyles and emergence of pathogens.</title>
        <authorList>
            <person name="Haridas S."/>
            <person name="Albert R."/>
            <person name="Binder M."/>
            <person name="Bloem J."/>
            <person name="Labutti K."/>
            <person name="Salamov A."/>
            <person name="Andreopoulos B."/>
            <person name="Baker S."/>
            <person name="Barry K."/>
            <person name="Bills G."/>
            <person name="Bluhm B."/>
            <person name="Cannon C."/>
            <person name="Castanera R."/>
            <person name="Culley D."/>
            <person name="Daum C."/>
            <person name="Ezra D."/>
            <person name="Gonzalez J."/>
            <person name="Henrissat B."/>
            <person name="Kuo A."/>
            <person name="Liang C."/>
            <person name="Lipzen A."/>
            <person name="Lutzoni F."/>
            <person name="Magnuson J."/>
            <person name="Mondo S."/>
            <person name="Nolan M."/>
            <person name="Ohm R."/>
            <person name="Pangilinan J."/>
            <person name="Park H.-J."/>
            <person name="Ramirez L."/>
            <person name="Alfaro M."/>
            <person name="Sun H."/>
            <person name="Tritt A."/>
            <person name="Yoshinaga Y."/>
            <person name="Zwiers L.-H."/>
            <person name="Turgeon B."/>
            <person name="Goodwin S."/>
            <person name="Spatafora J."/>
            <person name="Crous P."/>
            <person name="Grigoriev I."/>
        </authorList>
    </citation>
    <scope>NUCLEOTIDE SEQUENCE</scope>
    <source>
        <strain evidence="2">ATCC 74209</strain>
    </source>
</reference>
<accession>A0A9P4JJE8</accession>
<keyword evidence="1" id="KW-1133">Transmembrane helix</keyword>
<dbReference type="AlphaFoldDB" id="A0A9P4JJE8"/>
<proteinExistence type="predicted"/>
<sequence>MHFSDSLLFMETHPGITAFPTYCLAFWPGIITLGFVFKLLTTHNTSLRIQSGSAYLIPQHQHTYTRASTFSHANAFHGY</sequence>
<name>A0A9P4JJE8_9PLEO</name>
<evidence type="ECO:0000313" key="3">
    <source>
        <dbReference type="Proteomes" id="UP000799536"/>
    </source>
</evidence>
<organism evidence="2 3">
    <name type="scientific">Delitschia confertaspora ATCC 74209</name>
    <dbReference type="NCBI Taxonomy" id="1513339"/>
    <lineage>
        <taxon>Eukaryota</taxon>
        <taxon>Fungi</taxon>
        <taxon>Dikarya</taxon>
        <taxon>Ascomycota</taxon>
        <taxon>Pezizomycotina</taxon>
        <taxon>Dothideomycetes</taxon>
        <taxon>Pleosporomycetidae</taxon>
        <taxon>Pleosporales</taxon>
        <taxon>Delitschiaceae</taxon>
        <taxon>Delitschia</taxon>
    </lineage>
</organism>